<evidence type="ECO:0000313" key="2">
    <source>
        <dbReference type="Proteomes" id="UP000250235"/>
    </source>
</evidence>
<proteinExistence type="predicted"/>
<dbReference type="PANTHER" id="PTHR13554">
    <property type="entry name" value="26S PROTEASOME NON-ATPASE REGULATORY SUBUNIT 5-RELATED"/>
    <property type="match status" value="1"/>
</dbReference>
<keyword evidence="2" id="KW-1185">Reference proteome</keyword>
<dbReference type="GO" id="GO:0005829">
    <property type="term" value="C:cytosol"/>
    <property type="evidence" value="ECO:0007669"/>
    <property type="project" value="TreeGrafter"/>
</dbReference>
<dbReference type="SUPFAM" id="SSF48371">
    <property type="entry name" value="ARM repeat"/>
    <property type="match status" value="1"/>
</dbReference>
<gene>
    <name evidence="1" type="ORF">F511_04706</name>
</gene>
<dbReference type="PANTHER" id="PTHR13554:SF10">
    <property type="entry name" value="26S PROTEASOME NON-ATPASE REGULATORY SUBUNIT 5"/>
    <property type="match status" value="1"/>
</dbReference>
<dbReference type="InterPro" id="IPR016024">
    <property type="entry name" value="ARM-type_fold"/>
</dbReference>
<evidence type="ECO:0000313" key="1">
    <source>
        <dbReference type="EMBL" id="KZV27253.1"/>
    </source>
</evidence>
<protein>
    <recommendedName>
        <fullName evidence="3">26S proteasome non-ATPase regulatory subunit 5</fullName>
    </recommendedName>
</protein>
<organism evidence="1 2">
    <name type="scientific">Dorcoceras hygrometricum</name>
    <dbReference type="NCBI Taxonomy" id="472368"/>
    <lineage>
        <taxon>Eukaryota</taxon>
        <taxon>Viridiplantae</taxon>
        <taxon>Streptophyta</taxon>
        <taxon>Embryophyta</taxon>
        <taxon>Tracheophyta</taxon>
        <taxon>Spermatophyta</taxon>
        <taxon>Magnoliopsida</taxon>
        <taxon>eudicotyledons</taxon>
        <taxon>Gunneridae</taxon>
        <taxon>Pentapetalae</taxon>
        <taxon>asterids</taxon>
        <taxon>lamiids</taxon>
        <taxon>Lamiales</taxon>
        <taxon>Gesneriaceae</taxon>
        <taxon>Didymocarpoideae</taxon>
        <taxon>Trichosporeae</taxon>
        <taxon>Loxocarpinae</taxon>
        <taxon>Dorcoceras</taxon>
    </lineage>
</organism>
<evidence type="ECO:0008006" key="3">
    <source>
        <dbReference type="Google" id="ProtNLM"/>
    </source>
</evidence>
<name>A0A2Z7B0J6_9LAMI</name>
<dbReference type="Proteomes" id="UP000250235">
    <property type="component" value="Unassembled WGS sequence"/>
</dbReference>
<dbReference type="InterPro" id="IPR019538">
    <property type="entry name" value="PSMD5"/>
</dbReference>
<dbReference type="OrthoDB" id="10250600at2759"/>
<dbReference type="Pfam" id="PF10508">
    <property type="entry name" value="Proteasom_PSMB"/>
    <property type="match status" value="1"/>
</dbReference>
<dbReference type="AlphaFoldDB" id="A0A2Z7B0J6"/>
<sequence>MEEEYYVDPAQLLQAASDFAHRHGALSDSSAQEFLARFPLPAVISALQTSADYPGLESAVVPCLERIFRTKYGASLIPHFMPFVLVGLGADSQNVRRLACVTIHASMFQVSCLLSEYTDRRISIQLICQYGVYPLLLNCLVDGDEQVAAASTDAIKILASFPEGMGIVFPSSTNEPTHLENLARKCSPLARVRILALIVKLFSISSSVASEISKSNFLNLLEAEVRNTDDTLVILSVLELLSELAEVQHSAEFVSRTSIFQLLCSIISEAAETVLRSRTMVIAGRFLSKENASVFIDDSSFTSVISAIDGKFEFLESQDSDECECALEALGQIGSSFQGATILLSTEPPAARHVVDSAFDRQHHGKQLAALHALGNITGETRVENNVVLNDTAEENLKRLIYEKASKTSKLTPSGLLLSILQQDSEIRIAGYRLITGLVARPWCLLDLISRSEIISILTDTYTETTKIGMESRHRCCEAIHRAFLSSSKLSSDPAFADIAVKV</sequence>
<dbReference type="EMBL" id="KV010646">
    <property type="protein sequence ID" value="KZV27253.1"/>
    <property type="molecule type" value="Genomic_DNA"/>
</dbReference>
<dbReference type="Gene3D" id="1.25.10.10">
    <property type="entry name" value="Leucine-rich Repeat Variant"/>
    <property type="match status" value="1"/>
</dbReference>
<accession>A0A2Z7B0J6</accession>
<reference evidence="1 2" key="1">
    <citation type="journal article" date="2015" name="Proc. Natl. Acad. Sci. U.S.A.">
        <title>The resurrection genome of Boea hygrometrica: A blueprint for survival of dehydration.</title>
        <authorList>
            <person name="Xiao L."/>
            <person name="Yang G."/>
            <person name="Zhang L."/>
            <person name="Yang X."/>
            <person name="Zhao S."/>
            <person name="Ji Z."/>
            <person name="Zhou Q."/>
            <person name="Hu M."/>
            <person name="Wang Y."/>
            <person name="Chen M."/>
            <person name="Xu Y."/>
            <person name="Jin H."/>
            <person name="Xiao X."/>
            <person name="Hu G."/>
            <person name="Bao F."/>
            <person name="Hu Y."/>
            <person name="Wan P."/>
            <person name="Li L."/>
            <person name="Deng X."/>
            <person name="Kuang T."/>
            <person name="Xiang C."/>
            <person name="Zhu J.K."/>
            <person name="Oliver M.J."/>
            <person name="He Y."/>
        </authorList>
    </citation>
    <scope>NUCLEOTIDE SEQUENCE [LARGE SCALE GENOMIC DNA]</scope>
    <source>
        <strain evidence="2">cv. XS01</strain>
    </source>
</reference>
<dbReference type="InterPro" id="IPR011989">
    <property type="entry name" value="ARM-like"/>
</dbReference>
<dbReference type="GO" id="GO:0043248">
    <property type="term" value="P:proteasome assembly"/>
    <property type="evidence" value="ECO:0007669"/>
    <property type="project" value="InterPro"/>
</dbReference>